<dbReference type="AlphaFoldDB" id="A0A6N2S7I7"/>
<feature type="transmembrane region" description="Helical" evidence="1">
    <location>
        <begin position="36"/>
        <end position="62"/>
    </location>
</feature>
<feature type="transmembrane region" description="Helical" evidence="1">
    <location>
        <begin position="144"/>
        <end position="164"/>
    </location>
</feature>
<evidence type="ECO:0000313" key="2">
    <source>
        <dbReference type="EMBL" id="VYS89166.1"/>
    </source>
</evidence>
<name>A0A6N2S7I7_9FIRM</name>
<feature type="transmembrane region" description="Helical" evidence="1">
    <location>
        <begin position="105"/>
        <end position="124"/>
    </location>
</feature>
<protein>
    <recommendedName>
        <fullName evidence="3">TM2 domain-containing protein</fullName>
    </recommendedName>
</protein>
<sequence>MIMQKKGLLLFLCSLIPGAGELYMGFKKRGVSMMAIFWGIVALACVSGLEWFALALPVVWAYSFFQVHNLKSLPEEVFYLQKDEYAFHFGYVLEHKREMLKKYRVVIAAVCILLGGSVLFHTFGDILYYLLPMHLADSFAMVSGMIKNAVVAVVFLGGGIYLAVNKEKWQDFFEKEN</sequence>
<dbReference type="EMBL" id="CACRTG010000002">
    <property type="protein sequence ID" value="VYS89166.1"/>
    <property type="molecule type" value="Genomic_DNA"/>
</dbReference>
<reference evidence="2" key="1">
    <citation type="submission" date="2019-11" db="EMBL/GenBank/DDBJ databases">
        <authorList>
            <person name="Feng L."/>
        </authorList>
    </citation>
    <scope>NUCLEOTIDE SEQUENCE</scope>
    <source>
        <strain evidence="2">CnexileLFYP112</strain>
    </source>
</reference>
<proteinExistence type="predicted"/>
<keyword evidence="1" id="KW-0812">Transmembrane</keyword>
<evidence type="ECO:0000256" key="1">
    <source>
        <dbReference type="SAM" id="Phobius"/>
    </source>
</evidence>
<gene>
    <name evidence="2" type="ORF">CNLFYP112_01201</name>
</gene>
<keyword evidence="1" id="KW-0472">Membrane</keyword>
<accession>A0A6N2S7I7</accession>
<organism evidence="2">
    <name type="scientific">[Clostridium] nexile</name>
    <dbReference type="NCBI Taxonomy" id="29361"/>
    <lineage>
        <taxon>Bacteria</taxon>
        <taxon>Bacillati</taxon>
        <taxon>Bacillota</taxon>
        <taxon>Clostridia</taxon>
        <taxon>Lachnospirales</taxon>
        <taxon>Lachnospiraceae</taxon>
        <taxon>Tyzzerella</taxon>
    </lineage>
</organism>
<evidence type="ECO:0008006" key="3">
    <source>
        <dbReference type="Google" id="ProtNLM"/>
    </source>
</evidence>
<keyword evidence="1" id="KW-1133">Transmembrane helix</keyword>